<dbReference type="PANTHER" id="PTHR42861">
    <property type="entry name" value="CALCIUM-TRANSPORTING ATPASE"/>
    <property type="match status" value="1"/>
</dbReference>
<sequence>MRAPTPRARAPTGHPRPRGYAVRPARRPREVPGIRRAAYDNGAVSSPGEKTTLTRPQGLTHAEVAERVARGEVNRLSERTSRSIGEIVRANVLTRFNAILGALFVLVMITGSFADGLFGIILVVNSAIGIVQEYLAKRKLDRLALLNAPTTRVVRDGEVTVVPTTDVVKDDLIELRTGDEVPADGTLLTSAGLELNEANLTGESDPVAHGEGDAIMSGTSVVAGSGRYHASQVGAQAYVNRIAADARKFTRTRSEIQDSINTLLKYITWVIAAALPITIWSQWNTVGEQGWQQVVIRSAAGVVGLVPEGLVLLTSVAFLLSAVQLTRRNVLVQQLPAVEGLARVDVVCIDKTGTLTVGEIAFEGVTALDGHDEDEIRCGLGALADDPNANGTLTAVAAAVESPGWSRTQTIPFNSARKWSAACFDGHETWLLGAPEVLLDGPGPIRDEVERLADSGRRVVLLARSAEHLTEAVLPADLTPCALVTLTEQVRPDARTTLDFFREQGVQVKVISGDNPVTVAAVARAVGLEVGEPVDARTLPDDQDALREVLGRTTVFGRVTPEQKRAFVHALQADGHVVAMTGDGVNDALALKDADIGVAMGNGAQATKAVAELVLLDGRFSHLPDVLAEGRRVIGNVERVANLFLAKNAMSLVAILAAAVLTVPFPFLPRHLTLVSAVTIGIPAFFLALGPNRRRYLPGFLGRILRFAVPAGAIAGLAVIASYLLAGSSYGVPKDEFVSRCAVEAGAKTVSDVACWQPGTGATITLLVVFFWILIVLARPFRPWKVVLVGSMIGLAVLAFTVPFARTFFNFDAPAPLVWQSLAVGAVGAALVELVYRTSSAVKAAHHLPD</sequence>
<keyword evidence="3" id="KW-1278">Translocase</keyword>
<dbReference type="InterPro" id="IPR023298">
    <property type="entry name" value="ATPase_P-typ_TM_dom_sf"/>
</dbReference>
<dbReference type="AlphaFoldDB" id="A0A543PMN6"/>
<dbReference type="GO" id="GO:0005886">
    <property type="term" value="C:plasma membrane"/>
    <property type="evidence" value="ECO:0007669"/>
    <property type="project" value="UniProtKB-SubCell"/>
</dbReference>
<dbReference type="PROSITE" id="PS00154">
    <property type="entry name" value="ATPASE_E1_E2"/>
    <property type="match status" value="1"/>
</dbReference>
<dbReference type="PRINTS" id="PR00119">
    <property type="entry name" value="CATATPASE"/>
</dbReference>
<comment type="subcellular location">
    <subcellularLocation>
        <location evidence="1">Cell membrane</location>
        <topology evidence="1">Multi-pass membrane protein</topology>
    </subcellularLocation>
</comment>
<keyword evidence="2 7" id="KW-0812">Transmembrane</keyword>
<feature type="region of interest" description="Disordered" evidence="6">
    <location>
        <begin position="1"/>
        <end position="31"/>
    </location>
</feature>
<feature type="transmembrane region" description="Helical" evidence="7">
    <location>
        <begin position="704"/>
        <end position="726"/>
    </location>
</feature>
<dbReference type="InterPro" id="IPR044492">
    <property type="entry name" value="P_typ_ATPase_HD_dom"/>
</dbReference>
<dbReference type="Pfam" id="PF00122">
    <property type="entry name" value="E1-E2_ATPase"/>
    <property type="match status" value="1"/>
</dbReference>
<dbReference type="SUPFAM" id="SSF56784">
    <property type="entry name" value="HAD-like"/>
    <property type="match status" value="1"/>
</dbReference>
<dbReference type="Proteomes" id="UP000320085">
    <property type="component" value="Unassembled WGS sequence"/>
</dbReference>
<evidence type="ECO:0000256" key="5">
    <source>
        <dbReference type="ARBA" id="ARBA00023136"/>
    </source>
</evidence>
<feature type="transmembrane region" description="Helical" evidence="7">
    <location>
        <begin position="817"/>
        <end position="836"/>
    </location>
</feature>
<dbReference type="InterPro" id="IPR018303">
    <property type="entry name" value="ATPase_P-typ_P_site"/>
</dbReference>
<dbReference type="Pfam" id="PF00702">
    <property type="entry name" value="Hydrolase"/>
    <property type="match status" value="1"/>
</dbReference>
<dbReference type="InterPro" id="IPR008250">
    <property type="entry name" value="ATPase_P-typ_transduc_dom_A_sf"/>
</dbReference>
<dbReference type="SUPFAM" id="SSF81665">
    <property type="entry name" value="Calcium ATPase, transmembrane domain M"/>
    <property type="match status" value="1"/>
</dbReference>
<protein>
    <submittedName>
        <fullName evidence="9">Cation-transporting ATPase E</fullName>
    </submittedName>
</protein>
<evidence type="ECO:0000313" key="10">
    <source>
        <dbReference type="Proteomes" id="UP000320085"/>
    </source>
</evidence>
<evidence type="ECO:0000256" key="1">
    <source>
        <dbReference type="ARBA" id="ARBA00004651"/>
    </source>
</evidence>
<feature type="transmembrane region" description="Helical" evidence="7">
    <location>
        <begin position="117"/>
        <end position="136"/>
    </location>
</feature>
<keyword evidence="5 7" id="KW-0472">Membrane</keyword>
<accession>A0A543PMN6</accession>
<feature type="transmembrane region" description="Helical" evidence="7">
    <location>
        <begin position="92"/>
        <end position="111"/>
    </location>
</feature>
<evidence type="ECO:0000259" key="8">
    <source>
        <dbReference type="Pfam" id="PF00122"/>
    </source>
</evidence>
<dbReference type="Gene3D" id="2.70.150.10">
    <property type="entry name" value="Calcium-transporting ATPase, cytoplasmic transduction domain A"/>
    <property type="match status" value="1"/>
</dbReference>
<dbReference type="InterPro" id="IPR023299">
    <property type="entry name" value="ATPase_P-typ_cyto_dom_N"/>
</dbReference>
<dbReference type="SUPFAM" id="SSF81653">
    <property type="entry name" value="Calcium ATPase, transduction domain A"/>
    <property type="match status" value="1"/>
</dbReference>
<feature type="transmembrane region" description="Helical" evidence="7">
    <location>
        <begin position="760"/>
        <end position="779"/>
    </location>
</feature>
<dbReference type="PRINTS" id="PR00120">
    <property type="entry name" value="HATPASE"/>
</dbReference>
<evidence type="ECO:0000256" key="6">
    <source>
        <dbReference type="SAM" id="MobiDB-lite"/>
    </source>
</evidence>
<feature type="transmembrane region" description="Helical" evidence="7">
    <location>
        <begin position="786"/>
        <end position="805"/>
    </location>
</feature>
<dbReference type="Gene3D" id="3.40.50.1000">
    <property type="entry name" value="HAD superfamily/HAD-like"/>
    <property type="match status" value="1"/>
</dbReference>
<proteinExistence type="predicted"/>
<feature type="transmembrane region" description="Helical" evidence="7">
    <location>
        <begin position="674"/>
        <end position="692"/>
    </location>
</feature>
<comment type="caution">
    <text evidence="9">The sequence shown here is derived from an EMBL/GenBank/DDBJ whole genome shotgun (WGS) entry which is preliminary data.</text>
</comment>
<dbReference type="SFLD" id="SFLDG00002">
    <property type="entry name" value="C1.7:_P-type_atpase_like"/>
    <property type="match status" value="1"/>
</dbReference>
<evidence type="ECO:0000256" key="2">
    <source>
        <dbReference type="ARBA" id="ARBA00022692"/>
    </source>
</evidence>
<name>A0A543PMN6_9MICO</name>
<feature type="transmembrane region" description="Helical" evidence="7">
    <location>
        <begin position="295"/>
        <end position="320"/>
    </location>
</feature>
<dbReference type="OrthoDB" id="9814270at2"/>
<feature type="domain" description="P-type ATPase A" evidence="8">
    <location>
        <begin position="146"/>
        <end position="245"/>
    </location>
</feature>
<organism evidence="9 10">
    <name type="scientific">Humibacillus xanthopallidus</name>
    <dbReference type="NCBI Taxonomy" id="412689"/>
    <lineage>
        <taxon>Bacteria</taxon>
        <taxon>Bacillati</taxon>
        <taxon>Actinomycetota</taxon>
        <taxon>Actinomycetes</taxon>
        <taxon>Micrococcales</taxon>
        <taxon>Intrasporangiaceae</taxon>
        <taxon>Humibacillus</taxon>
    </lineage>
</organism>
<evidence type="ECO:0000256" key="7">
    <source>
        <dbReference type="SAM" id="Phobius"/>
    </source>
</evidence>
<evidence type="ECO:0000256" key="4">
    <source>
        <dbReference type="ARBA" id="ARBA00022989"/>
    </source>
</evidence>
<dbReference type="InterPro" id="IPR059000">
    <property type="entry name" value="ATPase_P-type_domA"/>
</dbReference>
<dbReference type="GO" id="GO:0016887">
    <property type="term" value="F:ATP hydrolysis activity"/>
    <property type="evidence" value="ECO:0007669"/>
    <property type="project" value="InterPro"/>
</dbReference>
<dbReference type="EMBL" id="VFQF01000003">
    <property type="protein sequence ID" value="TQN45338.1"/>
    <property type="molecule type" value="Genomic_DNA"/>
</dbReference>
<gene>
    <name evidence="9" type="ORF">FHX52_4578</name>
</gene>
<dbReference type="NCBIfam" id="TIGR01494">
    <property type="entry name" value="ATPase_P-type"/>
    <property type="match status" value="2"/>
</dbReference>
<dbReference type="SFLD" id="SFLDS00003">
    <property type="entry name" value="Haloacid_Dehalogenase"/>
    <property type="match status" value="1"/>
</dbReference>
<keyword evidence="4 7" id="KW-1133">Transmembrane helix</keyword>
<dbReference type="InterPro" id="IPR023214">
    <property type="entry name" value="HAD_sf"/>
</dbReference>
<dbReference type="InterPro" id="IPR036412">
    <property type="entry name" value="HAD-like_sf"/>
</dbReference>
<dbReference type="InterPro" id="IPR001757">
    <property type="entry name" value="P_typ_ATPase"/>
</dbReference>
<dbReference type="GO" id="GO:0005524">
    <property type="term" value="F:ATP binding"/>
    <property type="evidence" value="ECO:0007669"/>
    <property type="project" value="InterPro"/>
</dbReference>
<reference evidence="9 10" key="1">
    <citation type="submission" date="2019-06" db="EMBL/GenBank/DDBJ databases">
        <title>Sequencing the genomes of 1000 actinobacteria strains.</title>
        <authorList>
            <person name="Klenk H.-P."/>
        </authorList>
    </citation>
    <scope>NUCLEOTIDE SEQUENCE [LARGE SCALE GENOMIC DNA]</scope>
    <source>
        <strain evidence="9 10">DSM 21776</strain>
    </source>
</reference>
<dbReference type="Gene3D" id="1.20.1110.10">
    <property type="entry name" value="Calcium-transporting ATPase, transmembrane domain"/>
    <property type="match status" value="1"/>
</dbReference>
<feature type="transmembrane region" description="Helical" evidence="7">
    <location>
        <begin position="263"/>
        <end position="283"/>
    </location>
</feature>
<dbReference type="SFLD" id="SFLDF00027">
    <property type="entry name" value="p-type_atpase"/>
    <property type="match status" value="1"/>
</dbReference>
<evidence type="ECO:0000313" key="9">
    <source>
        <dbReference type="EMBL" id="TQN45338.1"/>
    </source>
</evidence>
<dbReference type="Gene3D" id="3.40.1110.10">
    <property type="entry name" value="Calcium-transporting ATPase, cytoplasmic domain N"/>
    <property type="match status" value="1"/>
</dbReference>
<evidence type="ECO:0000256" key="3">
    <source>
        <dbReference type="ARBA" id="ARBA00022967"/>
    </source>
</evidence>
<feature type="transmembrane region" description="Helical" evidence="7">
    <location>
        <begin position="649"/>
        <end position="668"/>
    </location>
</feature>